<reference evidence="4 5" key="1">
    <citation type="journal article" date="2005" name="Science">
        <title>The genome of the kinetoplastid parasite, Leishmania major.</title>
        <authorList>
            <person name="Ivens A.C."/>
            <person name="Peacock C.S."/>
            <person name="Worthey E.A."/>
            <person name="Murphy L."/>
            <person name="Aggarwal G."/>
            <person name="Berriman M."/>
            <person name="Sisk E."/>
            <person name="Rajandream M.A."/>
            <person name="Adlem E."/>
            <person name="Aert R."/>
            <person name="Anupama A."/>
            <person name="Apostolou Z."/>
            <person name="Attipoe P."/>
            <person name="Bason N."/>
            <person name="Bauser C."/>
            <person name="Beck A."/>
            <person name="Beverley S.M."/>
            <person name="Bianchettin G."/>
            <person name="Borzym K."/>
            <person name="Bothe G."/>
            <person name="Bruschi C.V."/>
            <person name="Collins M."/>
            <person name="Cadag E."/>
            <person name="Ciarloni L."/>
            <person name="Clayton C."/>
            <person name="Coulson R.M."/>
            <person name="Cronin A."/>
            <person name="Cruz A.K."/>
            <person name="Davies R.M."/>
            <person name="De Gaudenzi J."/>
            <person name="Dobson D.E."/>
            <person name="Duesterhoeft A."/>
            <person name="Fazelina G."/>
            <person name="Fosker N."/>
            <person name="Frasch A.C."/>
            <person name="Fraser A."/>
            <person name="Fuchs M."/>
            <person name="Gabel C."/>
            <person name="Goble A."/>
            <person name="Goffeau A."/>
            <person name="Harris D."/>
            <person name="Hertz-Fowler C."/>
            <person name="Hilbert H."/>
            <person name="Horn D."/>
            <person name="Huang Y."/>
            <person name="Klages S."/>
            <person name="Knights A."/>
            <person name="Kube M."/>
            <person name="Larke N."/>
            <person name="Litvin L."/>
            <person name="Lord A."/>
            <person name="Louie T."/>
            <person name="Marra M."/>
            <person name="Masuy D."/>
            <person name="Matthews K."/>
            <person name="Michaeli S."/>
            <person name="Mottram J.C."/>
            <person name="Muller-Auer S."/>
            <person name="Munden H."/>
            <person name="Nelson S."/>
            <person name="Norbertczak H."/>
            <person name="Oliver K."/>
            <person name="O'neil S."/>
            <person name="Pentony M."/>
            <person name="Pohl T.M."/>
            <person name="Price C."/>
            <person name="Purnelle B."/>
            <person name="Quail M.A."/>
            <person name="Rabbinowitsch E."/>
            <person name="Reinhardt R."/>
            <person name="Rieger M."/>
            <person name="Rinta J."/>
            <person name="Robben J."/>
            <person name="Robertson L."/>
            <person name="Ruiz J.C."/>
            <person name="Rutter S."/>
            <person name="Saunders D."/>
            <person name="Schafer M."/>
            <person name="Schein J."/>
            <person name="Schwartz D.C."/>
            <person name="Seeger K."/>
            <person name="Seyler A."/>
            <person name="Sharp S."/>
            <person name="Shin H."/>
            <person name="Sivam D."/>
            <person name="Squares R."/>
            <person name="Squares S."/>
            <person name="Tosato V."/>
            <person name="Vogt C."/>
            <person name="Volckaert G."/>
            <person name="Wambutt R."/>
            <person name="Warren T."/>
            <person name="Wedler H."/>
            <person name="Woodward J."/>
            <person name="Zhou S."/>
            <person name="Zimmermann W."/>
            <person name="Smith D.F."/>
            <person name="Blackwell J.M."/>
            <person name="Stuart K.D."/>
            <person name="Barrell B."/>
            <person name="Myler P.J."/>
        </authorList>
    </citation>
    <scope>NUCLEOTIDE SEQUENCE [LARGE SCALE GENOMIC DNA]</scope>
    <source>
        <strain evidence="5">MHOM/IL/81/Friedlin</strain>
    </source>
</reference>
<accession>E9AD63</accession>
<sequence length="1037" mass="109074">MQGTFFSVNVLRSPFGVRGAHLVPPPDTELAMGKVSTVTDAKVTDSYAQVLPLHTTLGRETRQSYAVSGTRGIQQLVANTRSASFSAPSILVAAQELNSRGHSMPSATPQLQVISKHEKGRLLVWNGLTGAVVAACIFPPTFNVDHCAVAASYVYTTVEGSAAKSAAEEEACVYVWSRSTLRSVTVLRGHSGRLTALGVWPMETSTLIATASLDGTVRLWRHQHSPGAWDGAVANEDPVQLLWVLATAELGSVHSLRFLAVDTVVAAATRCALAFLRFPDAPAKRKGRGSLVSMGTADALAFQMVRSIVDPNGSTTFLHVCPYNRTSGGVVAVTPALGNFSLSSLASSSSPRVSAAAPVSESSTVYLLTGSTSGYIQEWTVDVENTASAEALPKLAASSAEPVYVDIKCRWHHKAHSATVDCVVTDEDVVVSTSLFDRVNIYHRTSGATCAITSTPAIPVLVPQLKELVWGTIDGALSVASYARFASGVENELQLLWTARPHATAIRGVCLSLTPDLRWDTLCTGAADGSVCVWRAMPESGRAAGGSAAARKESAAPLIAHLLHVLALPPNTAAKGDADGKRVAAVAAGLKASTTGTQGAILVVELTAIGEVGQVAAVLLKDNVEVSCAHLCRGDKGTLSLWVGTRCGKLLHAFNKPAQKVWTALMPVHWDGKPNGSVAAIADDAASSAMMVAVAEAPDSRRASQRLFLSALQLEPGATVVKTVLSRWESDVALSCNAYAAGRRERTFAMTWVSKVGSDEQASPRTIGGLLVCCSDGTMVRCLRTSMADAAPSVGPWNTPEVLVMAAASSGEANTIQRNFDESPSFSATAVASQSRDSDLLCVDMFDNSKRLLMPSKVRTTQLTALLCDVGTERVRLAAVRQEKPDVASEVALFDNAGREFGRVTHDGAVLQSNDTSTASASKGLISYTPKVQGASLRRSSAAAVPPAARAANCTAIAAHAGDRIAFIGYDDGLLQMVDTADVYVFCRRWAADATGVARPIVDVRYSGSGVVVVLLANHHLCSFAVPPRSLLDQPSL</sequence>
<dbReference type="VEuPathDB" id="TriTrypDB:LMJFC_270014800"/>
<evidence type="ECO:0000256" key="3">
    <source>
        <dbReference type="PROSITE-ProRule" id="PRU00221"/>
    </source>
</evidence>
<evidence type="ECO:0000313" key="5">
    <source>
        <dbReference type="Proteomes" id="UP000000542"/>
    </source>
</evidence>
<dbReference type="Proteomes" id="UP000000542">
    <property type="component" value="Chromosome 27"/>
</dbReference>
<protein>
    <submittedName>
        <fullName evidence="4">Uncharacterized protein</fullName>
    </submittedName>
</protein>
<name>E9AD63_LEIMA</name>
<dbReference type="InParanoid" id="E9AD63"/>
<dbReference type="SMART" id="SM00320">
    <property type="entry name" value="WD40"/>
    <property type="match status" value="4"/>
</dbReference>
<dbReference type="VEuPathDB" id="TriTrypDB:LmjF.27.0860"/>
<dbReference type="EMBL" id="FR796423">
    <property type="protein sequence ID" value="CBZ12147.1"/>
    <property type="molecule type" value="Genomic_DNA"/>
</dbReference>
<dbReference type="VEuPathDB" id="TriTrypDB:LMJSD75_270014300"/>
<dbReference type="InterPro" id="IPR001680">
    <property type="entry name" value="WD40_rpt"/>
</dbReference>
<dbReference type="VEuPathDB" id="TriTrypDB:LMJLV39_270014300"/>
<dbReference type="InterPro" id="IPR036322">
    <property type="entry name" value="WD40_repeat_dom_sf"/>
</dbReference>
<dbReference type="PANTHER" id="PTHR44019">
    <property type="entry name" value="WD REPEAT-CONTAINING PROTEIN 55"/>
    <property type="match status" value="1"/>
</dbReference>
<keyword evidence="1 3" id="KW-0853">WD repeat</keyword>
<proteinExistence type="predicted"/>
<dbReference type="Pfam" id="PF00400">
    <property type="entry name" value="WD40"/>
    <property type="match status" value="2"/>
</dbReference>
<dbReference type="RefSeq" id="XP_003721892.1">
    <property type="nucleotide sequence ID" value="XM_003721844.1"/>
</dbReference>
<dbReference type="Gene3D" id="2.130.10.10">
    <property type="entry name" value="YVTN repeat-like/Quinoprotein amine dehydrogenase"/>
    <property type="match status" value="2"/>
</dbReference>
<dbReference type="HOGENOM" id="CLU_293293_0_0_1"/>
<evidence type="ECO:0000256" key="2">
    <source>
        <dbReference type="ARBA" id="ARBA00022737"/>
    </source>
</evidence>
<dbReference type="PROSITE" id="PS50294">
    <property type="entry name" value="WD_REPEATS_REGION"/>
    <property type="match status" value="1"/>
</dbReference>
<dbReference type="eggNOG" id="ENOG502SB7C">
    <property type="taxonomic scope" value="Eukaryota"/>
</dbReference>
<keyword evidence="5" id="KW-1185">Reference proteome</keyword>
<dbReference type="SUPFAM" id="SSF50978">
    <property type="entry name" value="WD40 repeat-like"/>
    <property type="match status" value="1"/>
</dbReference>
<dbReference type="InterPro" id="IPR015943">
    <property type="entry name" value="WD40/YVTN_repeat-like_dom_sf"/>
</dbReference>
<evidence type="ECO:0000256" key="1">
    <source>
        <dbReference type="ARBA" id="ARBA00022574"/>
    </source>
</evidence>
<evidence type="ECO:0000313" key="4">
    <source>
        <dbReference type="EMBL" id="CBZ12147.1"/>
    </source>
</evidence>
<reference evidence="4 5" key="2">
    <citation type="journal article" date="2011" name="Genome Res.">
        <title>Chromosome and gene copy number variation allow major structural change between species and strains of Leishmania.</title>
        <authorList>
            <person name="Rogers M.B."/>
            <person name="Hilley J.D."/>
            <person name="Dickens N.J."/>
            <person name="Wilkes J."/>
            <person name="Bates P.A."/>
            <person name="Depledge D.P."/>
            <person name="Harris D."/>
            <person name="Her Y."/>
            <person name="Herzyk P."/>
            <person name="Imamura H."/>
            <person name="Otto T.D."/>
            <person name="Sanders M."/>
            <person name="Seeger K."/>
            <person name="Dujardin J.C."/>
            <person name="Berriman M."/>
            <person name="Smith D.F."/>
            <person name="Hertz-Fowler C."/>
            <person name="Mottram J.C."/>
        </authorList>
    </citation>
    <scope>NUCLEOTIDE SEQUENCE [LARGE SCALE GENOMIC DNA]</scope>
    <source>
        <strain evidence="5">MHOM/IL/81/Friedlin</strain>
    </source>
</reference>
<dbReference type="KEGG" id="lma:LMJF_27_0860"/>
<organism evidence="4 5">
    <name type="scientific">Leishmania major</name>
    <dbReference type="NCBI Taxonomy" id="5664"/>
    <lineage>
        <taxon>Eukaryota</taxon>
        <taxon>Discoba</taxon>
        <taxon>Euglenozoa</taxon>
        <taxon>Kinetoplastea</taxon>
        <taxon>Metakinetoplastina</taxon>
        <taxon>Trypanosomatida</taxon>
        <taxon>Trypanosomatidae</taxon>
        <taxon>Leishmaniinae</taxon>
        <taxon>Leishmania</taxon>
    </lineage>
</organism>
<dbReference type="OMA" id="VWGTIDG"/>
<dbReference type="PANTHER" id="PTHR44019:SF8">
    <property type="entry name" value="POC1 CENTRIOLAR PROTEIN HOMOLOG"/>
    <property type="match status" value="1"/>
</dbReference>
<dbReference type="AlphaFoldDB" id="E9AD63"/>
<feature type="repeat" description="WD" evidence="3">
    <location>
        <begin position="187"/>
        <end position="220"/>
    </location>
</feature>
<gene>
    <name evidence="4" type="ORF">LMJF_27_0860</name>
</gene>
<dbReference type="GeneID" id="12982675"/>
<keyword evidence="2" id="KW-0677">Repeat</keyword>
<dbReference type="InterPro" id="IPR050505">
    <property type="entry name" value="WDR55/POC1"/>
</dbReference>
<dbReference type="PROSITE" id="PS50082">
    <property type="entry name" value="WD_REPEATS_2"/>
    <property type="match status" value="1"/>
</dbReference>